<evidence type="ECO:0000313" key="6">
    <source>
        <dbReference type="Proteomes" id="UP001324287"/>
    </source>
</evidence>
<dbReference type="InterPro" id="IPR027417">
    <property type="entry name" value="P-loop_NTPase"/>
</dbReference>
<keyword evidence="1" id="KW-0547">Nucleotide-binding</keyword>
<evidence type="ECO:0000313" key="5">
    <source>
        <dbReference type="EMBL" id="WRL61982.1"/>
    </source>
</evidence>
<dbReference type="PANTHER" id="PTHR16305:SF35">
    <property type="entry name" value="TRANSCRIPTIONAL ACTIVATOR DOMAIN"/>
    <property type="match status" value="1"/>
</dbReference>
<dbReference type="RefSeq" id="WP_324273340.1">
    <property type="nucleotide sequence ID" value="NZ_CP141261.1"/>
</dbReference>
<dbReference type="Proteomes" id="UP001324287">
    <property type="component" value="Chromosome"/>
</dbReference>
<keyword evidence="2" id="KW-0067">ATP-binding</keyword>
<protein>
    <submittedName>
        <fullName evidence="5">AAA family ATPase</fullName>
    </submittedName>
</protein>
<evidence type="ECO:0000256" key="1">
    <source>
        <dbReference type="ARBA" id="ARBA00022741"/>
    </source>
</evidence>
<dbReference type="Gene3D" id="3.40.50.300">
    <property type="entry name" value="P-loop containing nucleotide triphosphate hydrolases"/>
    <property type="match status" value="1"/>
</dbReference>
<organism evidence="5 6">
    <name type="scientific">Blastococcus brunescens</name>
    <dbReference type="NCBI Taxonomy" id="1564165"/>
    <lineage>
        <taxon>Bacteria</taxon>
        <taxon>Bacillati</taxon>
        <taxon>Actinomycetota</taxon>
        <taxon>Actinomycetes</taxon>
        <taxon>Geodermatophilales</taxon>
        <taxon>Geodermatophilaceae</taxon>
        <taxon>Blastococcus</taxon>
    </lineage>
</organism>
<reference evidence="5 6" key="1">
    <citation type="submission" date="2023-12" db="EMBL/GenBank/DDBJ databases">
        <title>Blastococcus brunescens sp. nov., an actonobacterium isolated from sandstone collected in sahara desert.</title>
        <authorList>
            <person name="Gtari M."/>
            <person name="Ghodhbane F."/>
        </authorList>
    </citation>
    <scope>NUCLEOTIDE SEQUENCE [LARGE SCALE GENOMIC DNA]</scope>
    <source>
        <strain evidence="5 6">BMG 8361</strain>
    </source>
</reference>
<sequence length="259" mass="27331">MATATAPADGDAFVGRTAELAELSAGIVAATAGRGGLLLLSGPAGIGKTRTVEEATARAPAVAWGRCVDDPGAPPLWPWRRVVRTLPEVRVSVAQALSGIDLLREGSADPEAARFTLIATATEALVDAAEPGGLVVVLEDLHWADETSLRLLRHLAGELQRSRLLVVGTYRDPAGGPDDRPLDRTLPELLRWPTTRALPLDPLTEDDVRAFLPRAPAAAVREAHRRSGGNPLYLRAIARTPTSASGEDRPSCGTSSGRR</sequence>
<evidence type="ECO:0000259" key="4">
    <source>
        <dbReference type="Pfam" id="PF13191"/>
    </source>
</evidence>
<feature type="region of interest" description="Disordered" evidence="3">
    <location>
        <begin position="238"/>
        <end position="259"/>
    </location>
</feature>
<dbReference type="PANTHER" id="PTHR16305">
    <property type="entry name" value="TESTICULAR SOLUBLE ADENYLYL CYCLASE"/>
    <property type="match status" value="1"/>
</dbReference>
<proteinExistence type="predicted"/>
<feature type="domain" description="Orc1-like AAA ATPase" evidence="4">
    <location>
        <begin position="13"/>
        <end position="167"/>
    </location>
</feature>
<evidence type="ECO:0000256" key="3">
    <source>
        <dbReference type="SAM" id="MobiDB-lite"/>
    </source>
</evidence>
<dbReference type="InterPro" id="IPR041664">
    <property type="entry name" value="AAA_16"/>
</dbReference>
<dbReference type="EMBL" id="CP141261">
    <property type="protein sequence ID" value="WRL61982.1"/>
    <property type="molecule type" value="Genomic_DNA"/>
</dbReference>
<dbReference type="Pfam" id="PF13191">
    <property type="entry name" value="AAA_16"/>
    <property type="match status" value="1"/>
</dbReference>
<evidence type="ECO:0000256" key="2">
    <source>
        <dbReference type="ARBA" id="ARBA00022840"/>
    </source>
</evidence>
<name>A0ABZ1AV18_9ACTN</name>
<accession>A0ABZ1AV18</accession>
<gene>
    <name evidence="5" type="ORF">U6N30_18040</name>
</gene>
<keyword evidence="6" id="KW-1185">Reference proteome</keyword>
<dbReference type="SUPFAM" id="SSF52540">
    <property type="entry name" value="P-loop containing nucleoside triphosphate hydrolases"/>
    <property type="match status" value="1"/>
</dbReference>